<reference evidence="3 4" key="1">
    <citation type="submission" date="2006-06" db="EMBL/GenBank/DDBJ databases">
        <authorList>
            <person name="Moran M.A."/>
            <person name="Ferriera S."/>
            <person name="Johnson J."/>
            <person name="Kravitz S."/>
            <person name="Beeson K."/>
            <person name="Sutton G."/>
            <person name="Rogers Y.-H."/>
            <person name="Friedman R."/>
            <person name="Frazier M."/>
            <person name="Venter J.C."/>
        </authorList>
    </citation>
    <scope>NUCLEOTIDE SEQUENCE [LARGE SCALE GENOMIC DNA]</scope>
    <source>
        <strain evidence="3 4">E-37</strain>
    </source>
</reference>
<evidence type="ECO:0000256" key="1">
    <source>
        <dbReference type="ARBA" id="ARBA00022801"/>
    </source>
</evidence>
<dbReference type="GO" id="GO:0016787">
    <property type="term" value="F:hydrolase activity"/>
    <property type="evidence" value="ECO:0007669"/>
    <property type="project" value="UniProtKB-KW"/>
</dbReference>
<dbReference type="PANTHER" id="PTHR46118">
    <property type="entry name" value="PROTEIN ABHD11"/>
    <property type="match status" value="1"/>
</dbReference>
<evidence type="ECO:0000313" key="3">
    <source>
        <dbReference type="EMBL" id="EBA07103.1"/>
    </source>
</evidence>
<gene>
    <name evidence="3" type="ORF">SSE37_12936</name>
</gene>
<dbReference type="Proteomes" id="UP000005713">
    <property type="component" value="Unassembled WGS sequence"/>
</dbReference>
<dbReference type="PANTHER" id="PTHR46118:SF4">
    <property type="entry name" value="PROTEIN ABHD11"/>
    <property type="match status" value="1"/>
</dbReference>
<dbReference type="eggNOG" id="COG2267">
    <property type="taxonomic scope" value="Bacteria"/>
</dbReference>
<dbReference type="EMBL" id="AAYA01000011">
    <property type="protein sequence ID" value="EBA07103.1"/>
    <property type="molecule type" value="Genomic_DNA"/>
</dbReference>
<dbReference type="RefSeq" id="WP_005861263.1">
    <property type="nucleotide sequence ID" value="NZ_AAYA01000011.1"/>
</dbReference>
<dbReference type="Pfam" id="PF00561">
    <property type="entry name" value="Abhydrolase_1"/>
    <property type="match status" value="1"/>
</dbReference>
<keyword evidence="4" id="KW-1185">Reference proteome</keyword>
<evidence type="ECO:0000259" key="2">
    <source>
        <dbReference type="Pfam" id="PF00561"/>
    </source>
</evidence>
<dbReference type="PRINTS" id="PR00111">
    <property type="entry name" value="ABHYDROLASE"/>
</dbReference>
<dbReference type="Gene3D" id="3.40.50.1820">
    <property type="entry name" value="alpha/beta hydrolase"/>
    <property type="match status" value="1"/>
</dbReference>
<sequence>MLNTLTYGTPGGTPLVIVHGLFGSGRNWGVIARRLAEERFVLTPDMRNHGDSPHSDNHGYPDLAADLAELIDAHGGRAHVVGHSMGGKAAMTLALMHPEKVASLLVADIAPVAYGHSQQQYIDAMRKVDLTQVDRRSDAVAQLAEHVTDKALQSFFTQSLDVKARQWKYNLDALEAEMPKILGFPEIDGQYTGPALFLSGGQSDYVLPEHRDTIRRMFPKARFAKMPQAGHWLHADDPRGFEASVRAFLSAVS</sequence>
<dbReference type="InterPro" id="IPR029058">
    <property type="entry name" value="AB_hydrolase_fold"/>
</dbReference>
<name>A3K6X6_SAGS3</name>
<feature type="domain" description="AB hydrolase-1" evidence="2">
    <location>
        <begin position="14"/>
        <end position="238"/>
    </location>
</feature>
<dbReference type="OrthoDB" id="9808398at2"/>
<keyword evidence="1 3" id="KW-0378">Hydrolase</keyword>
<proteinExistence type="predicted"/>
<dbReference type="SUPFAM" id="SSF53474">
    <property type="entry name" value="alpha/beta-Hydrolases"/>
    <property type="match status" value="1"/>
</dbReference>
<comment type="caution">
    <text evidence="3">The sequence shown here is derived from an EMBL/GenBank/DDBJ whole genome shotgun (WGS) entry which is preliminary data.</text>
</comment>
<dbReference type="InterPro" id="IPR000073">
    <property type="entry name" value="AB_hydrolase_1"/>
</dbReference>
<protein>
    <submittedName>
        <fullName evidence="3">Hydrolase, alpha/beta fold family protein</fullName>
    </submittedName>
</protein>
<evidence type="ECO:0000313" key="4">
    <source>
        <dbReference type="Proteomes" id="UP000005713"/>
    </source>
</evidence>
<dbReference type="AlphaFoldDB" id="A3K6X6"/>
<accession>A3K6X6</accession>
<organism evidence="3 4">
    <name type="scientific">Sagittula stellata (strain ATCC 700073 / DSM 11524 / E-37)</name>
    <dbReference type="NCBI Taxonomy" id="388399"/>
    <lineage>
        <taxon>Bacteria</taxon>
        <taxon>Pseudomonadati</taxon>
        <taxon>Pseudomonadota</taxon>
        <taxon>Alphaproteobacteria</taxon>
        <taxon>Rhodobacterales</taxon>
        <taxon>Roseobacteraceae</taxon>
        <taxon>Sagittula</taxon>
    </lineage>
</organism>